<evidence type="ECO:0000313" key="3">
    <source>
        <dbReference type="Proteomes" id="UP000287651"/>
    </source>
</evidence>
<organism evidence="2 3">
    <name type="scientific">Ensete ventricosum</name>
    <name type="common">Abyssinian banana</name>
    <name type="synonym">Musa ensete</name>
    <dbReference type="NCBI Taxonomy" id="4639"/>
    <lineage>
        <taxon>Eukaryota</taxon>
        <taxon>Viridiplantae</taxon>
        <taxon>Streptophyta</taxon>
        <taxon>Embryophyta</taxon>
        <taxon>Tracheophyta</taxon>
        <taxon>Spermatophyta</taxon>
        <taxon>Magnoliopsida</taxon>
        <taxon>Liliopsida</taxon>
        <taxon>Zingiberales</taxon>
        <taxon>Musaceae</taxon>
        <taxon>Ensete</taxon>
    </lineage>
</organism>
<feature type="compositionally biased region" description="Polar residues" evidence="1">
    <location>
        <begin position="150"/>
        <end position="160"/>
    </location>
</feature>
<feature type="compositionally biased region" description="Polar residues" evidence="1">
    <location>
        <begin position="23"/>
        <end position="33"/>
    </location>
</feature>
<protein>
    <submittedName>
        <fullName evidence="2">Uncharacterized protein</fullName>
    </submittedName>
</protein>
<comment type="caution">
    <text evidence="2">The sequence shown here is derived from an EMBL/GenBank/DDBJ whole genome shotgun (WGS) entry which is preliminary data.</text>
</comment>
<gene>
    <name evidence="2" type="ORF">B296_00022290</name>
</gene>
<name>A0A426ZJP8_ENSVE</name>
<feature type="region of interest" description="Disordered" evidence="1">
    <location>
        <begin position="134"/>
        <end position="160"/>
    </location>
</feature>
<dbReference type="EMBL" id="AMZH03006278">
    <property type="protein sequence ID" value="RRT64216.1"/>
    <property type="molecule type" value="Genomic_DNA"/>
</dbReference>
<accession>A0A426ZJP8</accession>
<evidence type="ECO:0000313" key="2">
    <source>
        <dbReference type="EMBL" id="RRT64216.1"/>
    </source>
</evidence>
<feature type="region of interest" description="Disordered" evidence="1">
    <location>
        <begin position="50"/>
        <end position="85"/>
    </location>
</feature>
<dbReference type="Proteomes" id="UP000287651">
    <property type="component" value="Unassembled WGS sequence"/>
</dbReference>
<feature type="region of interest" description="Disordered" evidence="1">
    <location>
        <begin position="1"/>
        <end position="35"/>
    </location>
</feature>
<evidence type="ECO:0000256" key="1">
    <source>
        <dbReference type="SAM" id="MobiDB-lite"/>
    </source>
</evidence>
<dbReference type="AlphaFoldDB" id="A0A426ZJP8"/>
<reference evidence="2 3" key="1">
    <citation type="journal article" date="2014" name="Agronomy (Basel)">
        <title>A Draft Genome Sequence for Ensete ventricosum, the Drought-Tolerant Tree Against Hunger.</title>
        <authorList>
            <person name="Harrison J."/>
            <person name="Moore K.A."/>
            <person name="Paszkiewicz K."/>
            <person name="Jones T."/>
            <person name="Grant M."/>
            <person name="Ambacheew D."/>
            <person name="Muzemil S."/>
            <person name="Studholme D.J."/>
        </authorList>
    </citation>
    <scope>NUCLEOTIDE SEQUENCE [LARGE SCALE GENOMIC DNA]</scope>
</reference>
<feature type="compositionally biased region" description="Polar residues" evidence="1">
    <location>
        <begin position="67"/>
        <end position="77"/>
    </location>
</feature>
<sequence length="160" mass="17235">MTPTSQDVRVARDCGTRHRTSSRTRYGTEQNAPRLTERMTELTEEVATIKETTQSTPTSVPRRKSQLAITPSNSGDNSLFPITEKETLRPCPQAVTRGCSTILDSHLPVPSLSLGRDGANHHPSYLLIGPANDASSTNAPDGLAKPFRYTTGNTPGSATT</sequence>
<proteinExistence type="predicted"/>
<feature type="compositionally biased region" description="Polar residues" evidence="1">
    <location>
        <begin position="50"/>
        <end position="59"/>
    </location>
</feature>